<dbReference type="PRINTS" id="PR00081">
    <property type="entry name" value="GDHRDH"/>
</dbReference>
<dbReference type="PANTHER" id="PTHR24320:SF282">
    <property type="entry name" value="WW DOMAIN-CONTAINING OXIDOREDUCTASE"/>
    <property type="match status" value="1"/>
</dbReference>
<name>A0A4U8UK01_STECR</name>
<keyword evidence="2" id="KW-0521">NADP</keyword>
<evidence type="ECO:0000313" key="5">
    <source>
        <dbReference type="EMBL" id="TMS32395.1"/>
    </source>
</evidence>
<evidence type="ECO:0000256" key="2">
    <source>
        <dbReference type="ARBA" id="ARBA00022857"/>
    </source>
</evidence>
<dbReference type="CDD" id="cd05327">
    <property type="entry name" value="retinol-DH_like_SDR_c_like"/>
    <property type="match status" value="1"/>
</dbReference>
<gene>
    <name evidence="5" type="ORF">L596_000240</name>
</gene>
<evidence type="ECO:0000256" key="1">
    <source>
        <dbReference type="ARBA" id="ARBA00006484"/>
    </source>
</evidence>
<feature type="region of interest" description="Disordered" evidence="4">
    <location>
        <begin position="365"/>
        <end position="410"/>
    </location>
</feature>
<sequence>MPETAANTEKVRRFNGRTTAQEVVADIDLNDKTFLITGCTSGIGVETARALVLKGAHVVMANRSVEASEKLRDQLYIETEHRKIDIIKLDLNSLRSVKEAAEKYLENEWALDVLILNAGVFAPNAMSASKTADDFESAFGINHLGHFYLAYLLVHRLRESKTPRVVAVSSLSHSHTGIKSATPTDEKIKTLIPEGDIKDSFYKLYAYSKLCNILFIKKLARMEKDSHINAYALHPGTMIATNIQRSFGLLGRIYTFLSKPFVRTVAQGAATTVYCAASPDVAEDTGKYYDCCWEQHKDYAEKLCDDVELQDALWHKSIEIIEQFEYRFAKEEHMEAHRLADEMAKKSKEEETRAIKAANKITEAKDVAANKEEIKTEAGTGDKSKNKAHETSKSEKKEALGKEAKPENTQ</sequence>
<dbReference type="SUPFAM" id="SSF51735">
    <property type="entry name" value="NAD(P)-binding Rossmann-fold domains"/>
    <property type="match status" value="1"/>
</dbReference>
<evidence type="ECO:0000256" key="3">
    <source>
        <dbReference type="ARBA" id="ARBA00023002"/>
    </source>
</evidence>
<dbReference type="InterPro" id="IPR002347">
    <property type="entry name" value="SDR_fam"/>
</dbReference>
<organism evidence="5 6">
    <name type="scientific">Steinernema carpocapsae</name>
    <name type="common">Entomopathogenic nematode</name>
    <dbReference type="NCBI Taxonomy" id="34508"/>
    <lineage>
        <taxon>Eukaryota</taxon>
        <taxon>Metazoa</taxon>
        <taxon>Ecdysozoa</taxon>
        <taxon>Nematoda</taxon>
        <taxon>Chromadorea</taxon>
        <taxon>Rhabditida</taxon>
        <taxon>Tylenchina</taxon>
        <taxon>Panagrolaimomorpha</taxon>
        <taxon>Strongyloidoidea</taxon>
        <taxon>Steinernematidae</taxon>
        <taxon>Steinernema</taxon>
    </lineage>
</organism>
<keyword evidence="3" id="KW-0560">Oxidoreductase</keyword>
<dbReference type="InterPro" id="IPR036291">
    <property type="entry name" value="NAD(P)-bd_dom_sf"/>
</dbReference>
<reference evidence="5 6" key="1">
    <citation type="journal article" date="2015" name="Genome Biol.">
        <title>Comparative genomics of Steinernema reveals deeply conserved gene regulatory networks.</title>
        <authorList>
            <person name="Dillman A.R."/>
            <person name="Macchietto M."/>
            <person name="Porter C.F."/>
            <person name="Rogers A."/>
            <person name="Williams B."/>
            <person name="Antoshechkin I."/>
            <person name="Lee M.M."/>
            <person name="Goodwin Z."/>
            <person name="Lu X."/>
            <person name="Lewis E.E."/>
            <person name="Goodrich-Blair H."/>
            <person name="Stock S.P."/>
            <person name="Adams B.J."/>
            <person name="Sternberg P.W."/>
            <person name="Mortazavi A."/>
        </authorList>
    </citation>
    <scope>NUCLEOTIDE SEQUENCE [LARGE SCALE GENOMIC DNA]</scope>
    <source>
        <strain evidence="5 6">ALL</strain>
    </source>
</reference>
<reference evidence="5 6" key="2">
    <citation type="journal article" date="2019" name="G3 (Bethesda)">
        <title>Hybrid Assembly of the Genome of the Entomopathogenic Nematode Steinernema carpocapsae Identifies the X-Chromosome.</title>
        <authorList>
            <person name="Serra L."/>
            <person name="Macchietto M."/>
            <person name="Macias-Munoz A."/>
            <person name="McGill C.J."/>
            <person name="Rodriguez I.M."/>
            <person name="Rodriguez B."/>
            <person name="Murad R."/>
            <person name="Mortazavi A."/>
        </authorList>
    </citation>
    <scope>NUCLEOTIDE SEQUENCE [LARGE SCALE GENOMIC DNA]</scope>
    <source>
        <strain evidence="5 6">ALL</strain>
    </source>
</reference>
<accession>A0A4U8UK01</accession>
<comment type="similarity">
    <text evidence="1">Belongs to the short-chain dehydrogenases/reductases (SDR) family.</text>
</comment>
<comment type="caution">
    <text evidence="5">The sequence shown here is derived from an EMBL/GenBank/DDBJ whole genome shotgun (WGS) entry which is preliminary data.</text>
</comment>
<evidence type="ECO:0000256" key="4">
    <source>
        <dbReference type="SAM" id="MobiDB-lite"/>
    </source>
</evidence>
<dbReference type="GO" id="GO:0016491">
    <property type="term" value="F:oxidoreductase activity"/>
    <property type="evidence" value="ECO:0007669"/>
    <property type="project" value="UniProtKB-KW"/>
</dbReference>
<dbReference type="OrthoDB" id="9989144at2759"/>
<keyword evidence="6" id="KW-1185">Reference proteome</keyword>
<dbReference type="PANTHER" id="PTHR24320">
    <property type="entry name" value="RETINOL DEHYDROGENASE"/>
    <property type="match status" value="1"/>
</dbReference>
<dbReference type="Gene3D" id="3.40.50.720">
    <property type="entry name" value="NAD(P)-binding Rossmann-like Domain"/>
    <property type="match status" value="1"/>
</dbReference>
<dbReference type="AlphaFoldDB" id="A0A4U8UK01"/>
<evidence type="ECO:0000313" key="6">
    <source>
        <dbReference type="Proteomes" id="UP000298663"/>
    </source>
</evidence>
<protein>
    <submittedName>
        <fullName evidence="5">Uncharacterized protein</fullName>
    </submittedName>
</protein>
<dbReference type="STRING" id="34508.A0A4U8UK01"/>
<dbReference type="Pfam" id="PF00106">
    <property type="entry name" value="adh_short"/>
    <property type="match status" value="1"/>
</dbReference>
<proteinExistence type="inferred from homology"/>
<dbReference type="Proteomes" id="UP000298663">
    <property type="component" value="Chromosome X"/>
</dbReference>
<dbReference type="EMBL" id="CM016762">
    <property type="protein sequence ID" value="TMS32395.1"/>
    <property type="molecule type" value="Genomic_DNA"/>
</dbReference>
<dbReference type="EMBL" id="AZBU02000001">
    <property type="protein sequence ID" value="TMS32395.1"/>
    <property type="molecule type" value="Genomic_DNA"/>
</dbReference>